<evidence type="ECO:0000256" key="6">
    <source>
        <dbReference type="ARBA" id="ARBA00023136"/>
    </source>
</evidence>
<evidence type="ECO:0000256" key="3">
    <source>
        <dbReference type="ARBA" id="ARBA00022448"/>
    </source>
</evidence>
<dbReference type="GO" id="GO:1990281">
    <property type="term" value="C:efflux pump complex"/>
    <property type="evidence" value="ECO:0007669"/>
    <property type="project" value="TreeGrafter"/>
</dbReference>
<keyword evidence="5" id="KW-0812">Transmembrane</keyword>
<organism evidence="8 9">
    <name type="scientific">Niastella yeongjuensis</name>
    <dbReference type="NCBI Taxonomy" id="354355"/>
    <lineage>
        <taxon>Bacteria</taxon>
        <taxon>Pseudomonadati</taxon>
        <taxon>Bacteroidota</taxon>
        <taxon>Chitinophagia</taxon>
        <taxon>Chitinophagales</taxon>
        <taxon>Chitinophagaceae</taxon>
        <taxon>Niastella</taxon>
    </lineage>
</organism>
<protein>
    <submittedName>
        <fullName evidence="8">Transporter</fullName>
    </submittedName>
</protein>
<comment type="subcellular location">
    <subcellularLocation>
        <location evidence="1">Cell outer membrane</location>
    </subcellularLocation>
</comment>
<evidence type="ECO:0000313" key="8">
    <source>
        <dbReference type="EMBL" id="OQP41106.1"/>
    </source>
</evidence>
<keyword evidence="4" id="KW-1134">Transmembrane beta strand</keyword>
<gene>
    <name evidence="8" type="ORF">A4H97_14005</name>
</gene>
<evidence type="ECO:0000256" key="2">
    <source>
        <dbReference type="ARBA" id="ARBA00007613"/>
    </source>
</evidence>
<dbReference type="STRING" id="354355.SAMN05660816_04256"/>
<dbReference type="Pfam" id="PF02321">
    <property type="entry name" value="OEP"/>
    <property type="match status" value="1"/>
</dbReference>
<evidence type="ECO:0000256" key="4">
    <source>
        <dbReference type="ARBA" id="ARBA00022452"/>
    </source>
</evidence>
<proteinExistence type="inferred from homology"/>
<dbReference type="GO" id="GO:0015288">
    <property type="term" value="F:porin activity"/>
    <property type="evidence" value="ECO:0007669"/>
    <property type="project" value="TreeGrafter"/>
</dbReference>
<keyword evidence="6" id="KW-0472">Membrane</keyword>
<dbReference type="Proteomes" id="UP000192610">
    <property type="component" value="Unassembled WGS sequence"/>
</dbReference>
<keyword evidence="9" id="KW-1185">Reference proteome</keyword>
<keyword evidence="7" id="KW-0998">Cell outer membrane</keyword>
<name>A0A1V9E4T0_9BACT</name>
<evidence type="ECO:0000313" key="9">
    <source>
        <dbReference type="Proteomes" id="UP000192610"/>
    </source>
</evidence>
<dbReference type="PANTHER" id="PTHR30026:SF20">
    <property type="entry name" value="OUTER MEMBRANE PROTEIN TOLC"/>
    <property type="match status" value="1"/>
</dbReference>
<keyword evidence="3" id="KW-0813">Transport</keyword>
<evidence type="ECO:0000256" key="7">
    <source>
        <dbReference type="ARBA" id="ARBA00023237"/>
    </source>
</evidence>
<dbReference type="Gene3D" id="1.20.1600.10">
    <property type="entry name" value="Outer membrane efflux proteins (OEP)"/>
    <property type="match status" value="1"/>
</dbReference>
<dbReference type="InterPro" id="IPR051906">
    <property type="entry name" value="TolC-like"/>
</dbReference>
<dbReference type="EMBL" id="LVXG01000067">
    <property type="protein sequence ID" value="OQP41106.1"/>
    <property type="molecule type" value="Genomic_DNA"/>
</dbReference>
<comment type="similarity">
    <text evidence="2">Belongs to the outer membrane factor (OMF) (TC 1.B.17) family.</text>
</comment>
<dbReference type="GO" id="GO:0015562">
    <property type="term" value="F:efflux transmembrane transporter activity"/>
    <property type="evidence" value="ECO:0007669"/>
    <property type="project" value="InterPro"/>
</dbReference>
<dbReference type="SUPFAM" id="SSF56954">
    <property type="entry name" value="Outer membrane efflux proteins (OEP)"/>
    <property type="match status" value="1"/>
</dbReference>
<dbReference type="InterPro" id="IPR003423">
    <property type="entry name" value="OMP_efflux"/>
</dbReference>
<evidence type="ECO:0000256" key="5">
    <source>
        <dbReference type="ARBA" id="ARBA00022692"/>
    </source>
</evidence>
<evidence type="ECO:0000256" key="1">
    <source>
        <dbReference type="ARBA" id="ARBA00004442"/>
    </source>
</evidence>
<reference evidence="9" key="1">
    <citation type="submission" date="2016-04" db="EMBL/GenBank/DDBJ databases">
        <authorList>
            <person name="Chen L."/>
            <person name="Zhuang W."/>
            <person name="Wang G."/>
        </authorList>
    </citation>
    <scope>NUCLEOTIDE SEQUENCE [LARGE SCALE GENOMIC DNA]</scope>
    <source>
        <strain evidence="9">17621</strain>
    </source>
</reference>
<sequence length="457" mass="50957">MFGIFSSQVPKRAYSQQQLSLKDALKIGIENYGTIKAKGNYVAASKAQVKQARLDYLPNLNLAIEVNYGTANGQNGPLYAFGPTGIATTGLPLAAQNWSADFGSLYLTNVNWDFFSFGRTREKIKTAGLKTELDDADLRQEIFQQQIRICAAYLNLLAAQRLTTSYHKNLDRADTLRQIIVRKAQKDLLAGVDSSQANAEVSSARSILLKAMTYEDEQNSALIKLLGTVFQKIDADTLFITQLPGSVPINADSVSAHHPILQYYKSRVLYSDQQLNYFKTLNYPTLSLGMAMQSRGSGFGNNFSSDRLSYTKGQTDGIGFDRSNYVVALGITWNLTQPVRIKQQIKSQKLISQGITDELELARQQLAAQLDFSNARIRNAIADYYETPKQVKAARDAYFQKLVLYNHGLTNLVDVTQALYSLVRAETARDIAYTNVWQALLFKSASVGDFNLFYDNL</sequence>
<accession>A0A1V9E4T0</accession>
<dbReference type="AlphaFoldDB" id="A0A1V9E4T0"/>
<comment type="caution">
    <text evidence="8">The sequence shown here is derived from an EMBL/GenBank/DDBJ whole genome shotgun (WGS) entry which is preliminary data.</text>
</comment>
<dbReference type="GO" id="GO:0009279">
    <property type="term" value="C:cell outer membrane"/>
    <property type="evidence" value="ECO:0007669"/>
    <property type="project" value="UniProtKB-SubCell"/>
</dbReference>
<dbReference type="PANTHER" id="PTHR30026">
    <property type="entry name" value="OUTER MEMBRANE PROTEIN TOLC"/>
    <property type="match status" value="1"/>
</dbReference>